<name>A0A498IES8_MALDO</name>
<sequence length="72" mass="8004">MESSEGQNRVLLARVVSNCVLRGFQDTLKDAKAGDSSMQEWIGEKVAWVGKGWVMGDGRRGDHVEKTKRGVR</sequence>
<accession>A0A498IES8</accession>
<gene>
    <name evidence="1" type="ORF">DVH24_034920</name>
</gene>
<protein>
    <submittedName>
        <fullName evidence="1">Uncharacterized protein</fullName>
    </submittedName>
</protein>
<comment type="caution">
    <text evidence="1">The sequence shown here is derived from an EMBL/GenBank/DDBJ whole genome shotgun (WGS) entry which is preliminary data.</text>
</comment>
<dbReference type="Proteomes" id="UP000290289">
    <property type="component" value="Chromosome 12"/>
</dbReference>
<dbReference type="STRING" id="3750.A0A498IES8"/>
<evidence type="ECO:0000313" key="1">
    <source>
        <dbReference type="EMBL" id="RXH81499.1"/>
    </source>
</evidence>
<dbReference type="AlphaFoldDB" id="A0A498IES8"/>
<organism evidence="1 2">
    <name type="scientific">Malus domestica</name>
    <name type="common">Apple</name>
    <name type="synonym">Pyrus malus</name>
    <dbReference type="NCBI Taxonomy" id="3750"/>
    <lineage>
        <taxon>Eukaryota</taxon>
        <taxon>Viridiplantae</taxon>
        <taxon>Streptophyta</taxon>
        <taxon>Embryophyta</taxon>
        <taxon>Tracheophyta</taxon>
        <taxon>Spermatophyta</taxon>
        <taxon>Magnoliopsida</taxon>
        <taxon>eudicotyledons</taxon>
        <taxon>Gunneridae</taxon>
        <taxon>Pentapetalae</taxon>
        <taxon>rosids</taxon>
        <taxon>fabids</taxon>
        <taxon>Rosales</taxon>
        <taxon>Rosaceae</taxon>
        <taxon>Amygdaloideae</taxon>
        <taxon>Maleae</taxon>
        <taxon>Malus</taxon>
    </lineage>
</organism>
<keyword evidence="2" id="KW-1185">Reference proteome</keyword>
<proteinExistence type="predicted"/>
<evidence type="ECO:0000313" key="2">
    <source>
        <dbReference type="Proteomes" id="UP000290289"/>
    </source>
</evidence>
<reference evidence="1 2" key="1">
    <citation type="submission" date="2018-10" db="EMBL/GenBank/DDBJ databases">
        <title>A high-quality apple genome assembly.</title>
        <authorList>
            <person name="Hu J."/>
        </authorList>
    </citation>
    <scope>NUCLEOTIDE SEQUENCE [LARGE SCALE GENOMIC DNA]</scope>
    <source>
        <strain evidence="2">cv. HFTH1</strain>
        <tissue evidence="1">Young leaf</tissue>
    </source>
</reference>
<dbReference type="EMBL" id="RDQH01000338">
    <property type="protein sequence ID" value="RXH81499.1"/>
    <property type="molecule type" value="Genomic_DNA"/>
</dbReference>